<gene>
    <name evidence="7" type="ORF">SAMN04488505_108138</name>
</gene>
<feature type="transmembrane region" description="Helical" evidence="6">
    <location>
        <begin position="264"/>
        <end position="282"/>
    </location>
</feature>
<evidence type="ECO:0000256" key="3">
    <source>
        <dbReference type="ARBA" id="ARBA00022692"/>
    </source>
</evidence>
<feature type="transmembrane region" description="Helical" evidence="6">
    <location>
        <begin position="182"/>
        <end position="200"/>
    </location>
</feature>
<dbReference type="EMBL" id="FOBB01000008">
    <property type="protein sequence ID" value="SEN12343.1"/>
    <property type="molecule type" value="Genomic_DNA"/>
</dbReference>
<name>A0A1H8DYQ7_9BACT</name>
<accession>A0A1H8DYQ7</accession>
<evidence type="ECO:0000256" key="2">
    <source>
        <dbReference type="ARBA" id="ARBA00022475"/>
    </source>
</evidence>
<evidence type="ECO:0000256" key="6">
    <source>
        <dbReference type="SAM" id="Phobius"/>
    </source>
</evidence>
<sequence length="403" mass="43966">MSAQANFTEKKYLTVLLFVTSLFFCWGVALTLGDVLNRHFQHVLHISKSRSGLVQLSLFGAYAVMGIPAGAFMKRFGYKKGILLGLGLYALGAFLFIPAAEAASFNFFRFALFILACGLATLETVAHPLIAALGDQRTSDQRINFSQSFNGLGGVIGPAIGSYCILKAGQEHSGDLLAVRDLYMVIGFVIALLGLAFLFIKIPSLHTAHAVSDGGGGNIKQLLRRKHFVFAAVAQFFNVAAQGGTWAYFINYGHDVMELSDEKSGYFFSLSMVMLMAGRFAGTALMRFIAPYKLLAVFAGMNILMCIIVAQQLGWISFIALIMINFFFSIMFPTIFSLGLKDLGRHTQQASSFIVMGVVGGGIFPPLMGLIANHSVAEAYYLPIVCYLVILLFGYSYPRLAKF</sequence>
<feature type="transmembrane region" description="Helical" evidence="6">
    <location>
        <begin position="319"/>
        <end position="340"/>
    </location>
</feature>
<dbReference type="InterPro" id="IPR036259">
    <property type="entry name" value="MFS_trans_sf"/>
</dbReference>
<dbReference type="GO" id="GO:0005886">
    <property type="term" value="C:plasma membrane"/>
    <property type="evidence" value="ECO:0007669"/>
    <property type="project" value="UniProtKB-SubCell"/>
</dbReference>
<dbReference type="Pfam" id="PF07690">
    <property type="entry name" value="MFS_1"/>
    <property type="match status" value="1"/>
</dbReference>
<dbReference type="STRING" id="573321.SAMN04488505_108138"/>
<dbReference type="Proteomes" id="UP000198984">
    <property type="component" value="Unassembled WGS sequence"/>
</dbReference>
<dbReference type="Gene3D" id="1.20.1250.20">
    <property type="entry name" value="MFS general substrate transporter like domains"/>
    <property type="match status" value="2"/>
</dbReference>
<dbReference type="OrthoDB" id="9786665at2"/>
<feature type="transmembrane region" description="Helical" evidence="6">
    <location>
        <begin position="228"/>
        <end position="249"/>
    </location>
</feature>
<keyword evidence="3 6" id="KW-0812">Transmembrane</keyword>
<comment type="subcellular location">
    <subcellularLocation>
        <location evidence="1">Cell inner membrane</location>
        <topology evidence="1">Multi-pass membrane protein</topology>
    </subcellularLocation>
</comment>
<proteinExistence type="predicted"/>
<feature type="transmembrane region" description="Helical" evidence="6">
    <location>
        <begin position="294"/>
        <end position="313"/>
    </location>
</feature>
<dbReference type="AlphaFoldDB" id="A0A1H8DYQ7"/>
<feature type="transmembrane region" description="Helical" evidence="6">
    <location>
        <begin position="12"/>
        <end position="32"/>
    </location>
</feature>
<dbReference type="InterPro" id="IPR011701">
    <property type="entry name" value="MFS"/>
</dbReference>
<evidence type="ECO:0000256" key="4">
    <source>
        <dbReference type="ARBA" id="ARBA00022989"/>
    </source>
</evidence>
<dbReference type="PANTHER" id="PTHR43702:SF3">
    <property type="entry name" value="PROTEIN TSGA"/>
    <property type="match status" value="1"/>
</dbReference>
<feature type="transmembrane region" description="Helical" evidence="6">
    <location>
        <begin position="81"/>
        <end position="100"/>
    </location>
</feature>
<feature type="transmembrane region" description="Helical" evidence="6">
    <location>
        <begin position="151"/>
        <end position="170"/>
    </location>
</feature>
<keyword evidence="4 6" id="KW-1133">Transmembrane helix</keyword>
<evidence type="ECO:0000256" key="5">
    <source>
        <dbReference type="ARBA" id="ARBA00023136"/>
    </source>
</evidence>
<keyword evidence="5 6" id="KW-0472">Membrane</keyword>
<organism evidence="7 8">
    <name type="scientific">Chitinophaga rupis</name>
    <dbReference type="NCBI Taxonomy" id="573321"/>
    <lineage>
        <taxon>Bacteria</taxon>
        <taxon>Pseudomonadati</taxon>
        <taxon>Bacteroidota</taxon>
        <taxon>Chitinophagia</taxon>
        <taxon>Chitinophagales</taxon>
        <taxon>Chitinophagaceae</taxon>
        <taxon>Chitinophaga</taxon>
    </lineage>
</organism>
<dbReference type="CDD" id="cd17394">
    <property type="entry name" value="MFS_FucP_like"/>
    <property type="match status" value="1"/>
</dbReference>
<dbReference type="RefSeq" id="WP_089918784.1">
    <property type="nucleotide sequence ID" value="NZ_FOBB01000008.1"/>
</dbReference>
<dbReference type="GO" id="GO:0015535">
    <property type="term" value="F:fucose:proton symporter activity"/>
    <property type="evidence" value="ECO:0007669"/>
    <property type="project" value="InterPro"/>
</dbReference>
<dbReference type="InterPro" id="IPR050375">
    <property type="entry name" value="MFS_TsgA-like"/>
</dbReference>
<evidence type="ECO:0000313" key="8">
    <source>
        <dbReference type="Proteomes" id="UP000198984"/>
    </source>
</evidence>
<feature type="transmembrane region" description="Helical" evidence="6">
    <location>
        <begin position="352"/>
        <end position="373"/>
    </location>
</feature>
<keyword evidence="2" id="KW-1003">Cell membrane</keyword>
<reference evidence="7 8" key="1">
    <citation type="submission" date="2016-10" db="EMBL/GenBank/DDBJ databases">
        <authorList>
            <person name="de Groot N.N."/>
        </authorList>
    </citation>
    <scope>NUCLEOTIDE SEQUENCE [LARGE SCALE GENOMIC DNA]</scope>
    <source>
        <strain evidence="7 8">DSM 21039</strain>
    </source>
</reference>
<keyword evidence="8" id="KW-1185">Reference proteome</keyword>
<feature type="transmembrane region" description="Helical" evidence="6">
    <location>
        <begin position="379"/>
        <end position="397"/>
    </location>
</feature>
<dbReference type="PANTHER" id="PTHR43702">
    <property type="entry name" value="L-FUCOSE-PROTON SYMPORTER"/>
    <property type="match status" value="1"/>
</dbReference>
<feature type="transmembrane region" description="Helical" evidence="6">
    <location>
        <begin position="106"/>
        <end position="130"/>
    </location>
</feature>
<dbReference type="NCBIfam" id="TIGR00885">
    <property type="entry name" value="fucP"/>
    <property type="match status" value="1"/>
</dbReference>
<dbReference type="InterPro" id="IPR005275">
    <property type="entry name" value="Lfuc_symporter_FucP"/>
</dbReference>
<feature type="transmembrane region" description="Helical" evidence="6">
    <location>
        <begin position="52"/>
        <end position="72"/>
    </location>
</feature>
<dbReference type="SUPFAM" id="SSF103473">
    <property type="entry name" value="MFS general substrate transporter"/>
    <property type="match status" value="1"/>
</dbReference>
<evidence type="ECO:0000313" key="7">
    <source>
        <dbReference type="EMBL" id="SEN12343.1"/>
    </source>
</evidence>
<protein>
    <submittedName>
        <fullName evidence="7">MFS transporter, FHS family, L-fucose permease</fullName>
    </submittedName>
</protein>
<evidence type="ECO:0000256" key="1">
    <source>
        <dbReference type="ARBA" id="ARBA00004429"/>
    </source>
</evidence>